<reference evidence="3 4" key="1">
    <citation type="submission" date="2017-10" db="EMBL/GenBank/DDBJ databases">
        <title>The draft genome sequence of Lewinella nigricans NBRC 102662.</title>
        <authorList>
            <person name="Wang K."/>
        </authorList>
    </citation>
    <scope>NUCLEOTIDE SEQUENCE [LARGE SCALE GENOMIC DNA]</scope>
    <source>
        <strain evidence="3 4">NBRC 102662</strain>
    </source>
</reference>
<gene>
    <name evidence="3" type="ORF">CRP01_07140</name>
</gene>
<sequence length="577" mass="64470">MQTISRLLALAILIFTTQSLAGQTTYRQIDQYLDLINAEYSGETALQTTAYVSERWRLPGNAGFDSSIYYVQRILQKAGFEASEQPLADRMTYRIERNPLRLPAWEPQDASLRIVGKKEPLLAFSSNRNMIAINSFSTPADGVEAEVVYLPGCDPEALEKMDVRGKIVMADCHSHSLYRIAVEKFGALGVLAYRIPNYNQPERFPNSIPFSSIPFNTEFESWAINLSYAARSNLLQALEAGPVRVRVNIQTRISPGEELTLIAEIPGTELPEERFVYSAHVQEPGANDNASGVGALSEMARVAARLFQTGKVRPARTLTFIWGDEIRATRRYIQEDEARAKGIGWGMSMDMVGEDTEKTGGTFLIEKMPDPSAIWTRGTDKHTEWGASPVSEENFNPHYFNDVVEGICRRQALRTNWTVNTNPFEGGSDHQPFLDARIPGLLFWHFTDVFYHTDADRIDKVSAQTLKNVGCSALSCGFLLTAGTKNAAQSVLDITKKAALKRLDAELDLSIQAVKDGQDREEEQRILQSWRNWYRVALPKVSDILISQMPKSLRKHINDAVEAVDEKAEAAISVIGN</sequence>
<accession>A0A2D0NFZ4</accession>
<dbReference type="AlphaFoldDB" id="A0A2D0NFZ4"/>
<organism evidence="3 4">
    <name type="scientific">Flavilitoribacter nigricans (strain ATCC 23147 / DSM 23189 / NBRC 102662 / NCIMB 1420 / SS-2)</name>
    <name type="common">Lewinella nigricans</name>
    <dbReference type="NCBI Taxonomy" id="1122177"/>
    <lineage>
        <taxon>Bacteria</taxon>
        <taxon>Pseudomonadati</taxon>
        <taxon>Bacteroidota</taxon>
        <taxon>Saprospiria</taxon>
        <taxon>Saprospirales</taxon>
        <taxon>Lewinellaceae</taxon>
        <taxon>Flavilitoribacter</taxon>
    </lineage>
</organism>
<feature type="chain" id="PRO_5012632678" evidence="1">
    <location>
        <begin position="22"/>
        <end position="577"/>
    </location>
</feature>
<dbReference type="OrthoDB" id="9762302at2"/>
<dbReference type="EMBL" id="PDUD01000010">
    <property type="protein sequence ID" value="PHN07397.1"/>
    <property type="molecule type" value="Genomic_DNA"/>
</dbReference>
<comment type="caution">
    <text evidence="3">The sequence shown here is derived from an EMBL/GenBank/DDBJ whole genome shotgun (WGS) entry which is preliminary data.</text>
</comment>
<feature type="signal peptide" evidence="1">
    <location>
        <begin position="1"/>
        <end position="21"/>
    </location>
</feature>
<evidence type="ECO:0000256" key="1">
    <source>
        <dbReference type="SAM" id="SignalP"/>
    </source>
</evidence>
<dbReference type="SUPFAM" id="SSF53187">
    <property type="entry name" value="Zn-dependent exopeptidases"/>
    <property type="match status" value="1"/>
</dbReference>
<dbReference type="Proteomes" id="UP000223913">
    <property type="component" value="Unassembled WGS sequence"/>
</dbReference>
<evidence type="ECO:0000313" key="3">
    <source>
        <dbReference type="EMBL" id="PHN07397.1"/>
    </source>
</evidence>
<feature type="domain" description="Peptidase M28" evidence="2">
    <location>
        <begin position="261"/>
        <end position="470"/>
    </location>
</feature>
<evidence type="ECO:0000259" key="2">
    <source>
        <dbReference type="Pfam" id="PF04389"/>
    </source>
</evidence>
<dbReference type="Gene3D" id="3.50.30.30">
    <property type="match status" value="1"/>
</dbReference>
<protein>
    <submittedName>
        <fullName evidence="3">Peptidase M28</fullName>
    </submittedName>
</protein>
<dbReference type="Pfam" id="PF04389">
    <property type="entry name" value="Peptidase_M28"/>
    <property type="match status" value="1"/>
</dbReference>
<proteinExistence type="predicted"/>
<keyword evidence="4" id="KW-1185">Reference proteome</keyword>
<name>A0A2D0NFZ4_FLAN2</name>
<keyword evidence="1" id="KW-0732">Signal</keyword>
<dbReference type="RefSeq" id="WP_099149327.1">
    <property type="nucleotide sequence ID" value="NZ_PDUD01000010.1"/>
</dbReference>
<dbReference type="InterPro" id="IPR046450">
    <property type="entry name" value="PA_dom_sf"/>
</dbReference>
<evidence type="ECO:0000313" key="4">
    <source>
        <dbReference type="Proteomes" id="UP000223913"/>
    </source>
</evidence>
<dbReference type="SUPFAM" id="SSF52025">
    <property type="entry name" value="PA domain"/>
    <property type="match status" value="1"/>
</dbReference>
<dbReference type="InterPro" id="IPR007484">
    <property type="entry name" value="Peptidase_M28"/>
</dbReference>
<dbReference type="Gene3D" id="3.40.630.10">
    <property type="entry name" value="Zn peptidases"/>
    <property type="match status" value="1"/>
</dbReference>